<evidence type="ECO:0000256" key="7">
    <source>
        <dbReference type="SAM" id="Coils"/>
    </source>
</evidence>
<dbReference type="STRING" id="46731.A0A3M6URC5"/>
<dbReference type="PANTHER" id="PTHR23163">
    <property type="entry name" value="RING FINGER PROTEIN-RELATED"/>
    <property type="match status" value="1"/>
</dbReference>
<dbReference type="GO" id="GO:0008270">
    <property type="term" value="F:zinc ion binding"/>
    <property type="evidence" value="ECO:0007669"/>
    <property type="project" value="UniProtKB-KW"/>
</dbReference>
<keyword evidence="4 6" id="KW-0862">Zinc</keyword>
<name>A0A3M6URC5_POCDA</name>
<comment type="pathway">
    <text evidence="6">Protein modification; protein ubiquitination.</text>
</comment>
<organism evidence="10 11">
    <name type="scientific">Pocillopora damicornis</name>
    <name type="common">Cauliflower coral</name>
    <name type="synonym">Millepora damicornis</name>
    <dbReference type="NCBI Taxonomy" id="46731"/>
    <lineage>
        <taxon>Eukaryota</taxon>
        <taxon>Metazoa</taxon>
        <taxon>Cnidaria</taxon>
        <taxon>Anthozoa</taxon>
        <taxon>Hexacorallia</taxon>
        <taxon>Scleractinia</taxon>
        <taxon>Astrocoeniina</taxon>
        <taxon>Pocilloporidae</taxon>
        <taxon>Pocillopora</taxon>
    </lineage>
</organism>
<evidence type="ECO:0000313" key="10">
    <source>
        <dbReference type="EMBL" id="RMX56114.1"/>
    </source>
</evidence>
<keyword evidence="11" id="KW-1185">Reference proteome</keyword>
<protein>
    <recommendedName>
        <fullName evidence="6">E3 ubiquitin protein ligase</fullName>
        <ecNumber evidence="6">2.3.2.27</ecNumber>
    </recommendedName>
</protein>
<dbReference type="Pfam" id="PF26052">
    <property type="entry name" value="BRE1B"/>
    <property type="match status" value="1"/>
</dbReference>
<dbReference type="InterPro" id="IPR013956">
    <property type="entry name" value="E3_ubiquit_lig_Bre1"/>
</dbReference>
<feature type="region of interest" description="Disordered" evidence="8">
    <location>
        <begin position="179"/>
        <end position="211"/>
    </location>
</feature>
<dbReference type="InterPro" id="IPR058642">
    <property type="entry name" value="BRE1A/B-like_dom"/>
</dbReference>
<dbReference type="GO" id="GO:0033503">
    <property type="term" value="C:HULC complex"/>
    <property type="evidence" value="ECO:0007669"/>
    <property type="project" value="TreeGrafter"/>
</dbReference>
<evidence type="ECO:0000256" key="1">
    <source>
        <dbReference type="ARBA" id="ARBA00004123"/>
    </source>
</evidence>
<keyword evidence="6" id="KW-0808">Transferase</keyword>
<evidence type="ECO:0000256" key="2">
    <source>
        <dbReference type="ARBA" id="ARBA00022723"/>
    </source>
</evidence>
<comment type="similarity">
    <text evidence="6">Belongs to the BRE1 family.</text>
</comment>
<comment type="subcellular location">
    <subcellularLocation>
        <location evidence="1 6">Nucleus</location>
    </subcellularLocation>
</comment>
<feature type="region of interest" description="Disordered" evidence="8">
    <location>
        <begin position="287"/>
        <end position="308"/>
    </location>
</feature>
<feature type="compositionally biased region" description="Basic and acidic residues" evidence="8">
    <location>
        <begin position="200"/>
        <end position="211"/>
    </location>
</feature>
<evidence type="ECO:0000256" key="8">
    <source>
        <dbReference type="SAM" id="MobiDB-lite"/>
    </source>
</evidence>
<dbReference type="EC" id="2.3.2.27" evidence="6"/>
<dbReference type="GO" id="GO:0005634">
    <property type="term" value="C:nucleus"/>
    <property type="evidence" value="ECO:0007669"/>
    <property type="project" value="UniProtKB-SubCell"/>
</dbReference>
<keyword evidence="6" id="KW-0833">Ubl conjugation pathway</keyword>
<dbReference type="AlphaFoldDB" id="A0A3M6URC5"/>
<evidence type="ECO:0000256" key="5">
    <source>
        <dbReference type="ARBA" id="ARBA00023242"/>
    </source>
</evidence>
<comment type="caution">
    <text evidence="10">The sequence shown here is derived from an EMBL/GenBank/DDBJ whole genome shotgun (WGS) entry which is preliminary data.</text>
</comment>
<dbReference type="GO" id="GO:0061630">
    <property type="term" value="F:ubiquitin protein ligase activity"/>
    <property type="evidence" value="ECO:0007669"/>
    <property type="project" value="UniProtKB-EC"/>
</dbReference>
<dbReference type="PANTHER" id="PTHR23163:SF0">
    <property type="entry name" value="E3 UBIQUITIN-PROTEIN LIGASE BRE1"/>
    <property type="match status" value="1"/>
</dbReference>
<feature type="coiled-coil region" evidence="7">
    <location>
        <begin position="39"/>
        <end position="73"/>
    </location>
</feature>
<keyword evidence="5 6" id="KW-0539">Nucleus</keyword>
<dbReference type="OrthoDB" id="10266039at2759"/>
<sequence>MKRSQPDTSGEPPTKKPVQTKLIPSVNIGSVSTEDEMNLKVLQFQNKKLCERLEELKTSEEKLTEQIHAMKEKRDSDFAIISVFNRHWMQLDEDIKTILQRFEGIVEEDSEQTSNEATLSYLDYLANLDSEQVAEELIKRSDATKEHTRKLLHYVEMSGPFTSRSVEEKLDKKFQIAAEKEENKDENQQEQEETTVSESHSAESVKSDLESDNKQLRELVTALHQKQQTTSLEFSEIRDKYALGQKEIAQLNTEVQDASYDLQKANHRVANLVKRLNELEDINKRLREGTTTPGEPGESGPAQSDEVSLELEDLRDLAKTRLEELEKVNENFITSQQELEKLKLEMNNMSESSVLQSAPYKCLQSQFSVLYGEVTQLRQQLDDTRRVLSTTKTQHVLQLEQVESNNVTIQKKYKAEVSELHDALLQVKRDYDLLRMEFEQNLKANEQTGPMTKEMSHMINSLQSHNQQLKVEVSRYKRKFSEAQVQVVKVKRFSRAP</sequence>
<feature type="region of interest" description="Disordered" evidence="8">
    <location>
        <begin position="1"/>
        <end position="21"/>
    </location>
</feature>
<dbReference type="GO" id="GO:0016567">
    <property type="term" value="P:protein ubiquitination"/>
    <property type="evidence" value="ECO:0007669"/>
    <property type="project" value="UniProtKB-UniRule"/>
</dbReference>
<gene>
    <name evidence="10" type="ORF">pdam_00019940</name>
</gene>
<evidence type="ECO:0000259" key="9">
    <source>
        <dbReference type="Pfam" id="PF26052"/>
    </source>
</evidence>
<evidence type="ECO:0000256" key="3">
    <source>
        <dbReference type="ARBA" id="ARBA00022771"/>
    </source>
</evidence>
<evidence type="ECO:0000256" key="6">
    <source>
        <dbReference type="RuleBase" id="RU365038"/>
    </source>
</evidence>
<feature type="coiled-coil region" evidence="7">
    <location>
        <begin position="459"/>
        <end position="486"/>
    </location>
</feature>
<comment type="catalytic activity">
    <reaction evidence="6">
        <text>S-ubiquitinyl-[E2 ubiquitin-conjugating enzyme]-L-cysteine + [acceptor protein]-L-lysine = [E2 ubiquitin-conjugating enzyme]-L-cysteine + N(6)-ubiquitinyl-[acceptor protein]-L-lysine.</text>
        <dbReference type="EC" id="2.3.2.27"/>
    </reaction>
</comment>
<evidence type="ECO:0000313" key="11">
    <source>
        <dbReference type="Proteomes" id="UP000275408"/>
    </source>
</evidence>
<dbReference type="GO" id="GO:0006325">
    <property type="term" value="P:chromatin organization"/>
    <property type="evidence" value="ECO:0007669"/>
    <property type="project" value="UniProtKB-KW"/>
</dbReference>
<proteinExistence type="inferred from homology"/>
<accession>A0A3M6URC5</accession>
<keyword evidence="6 7" id="KW-0175">Coiled coil</keyword>
<keyword evidence="3 6" id="KW-0863">Zinc-finger</keyword>
<dbReference type="UniPathway" id="UPA00143"/>
<evidence type="ECO:0000256" key="4">
    <source>
        <dbReference type="ARBA" id="ARBA00022833"/>
    </source>
</evidence>
<dbReference type="Proteomes" id="UP000275408">
    <property type="component" value="Unassembled WGS sequence"/>
</dbReference>
<dbReference type="EMBL" id="RCHS01000913">
    <property type="protein sequence ID" value="RMX56114.1"/>
    <property type="molecule type" value="Genomic_DNA"/>
</dbReference>
<keyword evidence="6" id="KW-0156">Chromatin regulator</keyword>
<reference evidence="10 11" key="1">
    <citation type="journal article" date="2018" name="Sci. Rep.">
        <title>Comparative analysis of the Pocillopora damicornis genome highlights role of immune system in coral evolution.</title>
        <authorList>
            <person name="Cunning R."/>
            <person name="Bay R.A."/>
            <person name="Gillette P."/>
            <person name="Baker A.C."/>
            <person name="Traylor-Knowles N."/>
        </authorList>
    </citation>
    <scope>NUCLEOTIDE SEQUENCE [LARGE SCALE GENOMIC DNA]</scope>
    <source>
        <strain evidence="10">RSMAS</strain>
        <tissue evidence="10">Whole animal</tissue>
    </source>
</reference>
<keyword evidence="2 6" id="KW-0479">Metal-binding</keyword>
<feature type="compositionally biased region" description="Low complexity" evidence="8">
    <location>
        <begin position="289"/>
        <end position="301"/>
    </location>
</feature>
<feature type="domain" description="BRE1A/B-like" evidence="9">
    <location>
        <begin position="351"/>
        <end position="492"/>
    </location>
</feature>